<evidence type="ECO:0000256" key="2">
    <source>
        <dbReference type="ARBA" id="ARBA00022475"/>
    </source>
</evidence>
<dbReference type="Pfam" id="PF01810">
    <property type="entry name" value="LysE"/>
    <property type="match status" value="1"/>
</dbReference>
<evidence type="ECO:0000256" key="4">
    <source>
        <dbReference type="ARBA" id="ARBA00022989"/>
    </source>
</evidence>
<evidence type="ECO:0000256" key="1">
    <source>
        <dbReference type="ARBA" id="ARBA00004651"/>
    </source>
</evidence>
<dbReference type="Proteomes" id="UP001268036">
    <property type="component" value="Unassembled WGS sequence"/>
</dbReference>
<keyword evidence="4 6" id="KW-1133">Transmembrane helix</keyword>
<evidence type="ECO:0000313" key="7">
    <source>
        <dbReference type="EMBL" id="MDR6233157.1"/>
    </source>
</evidence>
<dbReference type="InterPro" id="IPR001123">
    <property type="entry name" value="LeuE-type"/>
</dbReference>
<keyword evidence="5 6" id="KW-0472">Membrane</keyword>
<feature type="transmembrane region" description="Helical" evidence="6">
    <location>
        <begin position="6"/>
        <end position="26"/>
    </location>
</feature>
<comment type="subcellular location">
    <subcellularLocation>
        <location evidence="1">Cell membrane</location>
        <topology evidence="1">Multi-pass membrane protein</topology>
    </subcellularLocation>
</comment>
<feature type="transmembrane region" description="Helical" evidence="6">
    <location>
        <begin position="138"/>
        <end position="157"/>
    </location>
</feature>
<dbReference type="EMBL" id="JAVJAF010000001">
    <property type="protein sequence ID" value="MDR6233157.1"/>
    <property type="molecule type" value="Genomic_DNA"/>
</dbReference>
<keyword evidence="2" id="KW-1003">Cell membrane</keyword>
<evidence type="ECO:0000256" key="5">
    <source>
        <dbReference type="ARBA" id="ARBA00023136"/>
    </source>
</evidence>
<dbReference type="GO" id="GO:0015171">
    <property type="term" value="F:amino acid transmembrane transporter activity"/>
    <property type="evidence" value="ECO:0007669"/>
    <property type="project" value="TreeGrafter"/>
</dbReference>
<sequence>MSEYLSFAITVFLLISSPGPIVALVVADGRHGFPWWTILGGVLSAQVLLLLALGLIHLAIGIDPKLLLAGQILGGLYLLWLGIRLLKAEADDLSSARRGSFRRALLVGLSNPKDILFLVAFLPAFISLQAPLGQQAPVLLAIWATIDLLVLVAYGYLAGHMHRLTRLSRLTQRLPSAALCLIGLASVGLGLRALSLG</sequence>
<name>A0AAJ2EV00_9PSED</name>
<evidence type="ECO:0000313" key="8">
    <source>
        <dbReference type="Proteomes" id="UP001268036"/>
    </source>
</evidence>
<dbReference type="GO" id="GO:0005886">
    <property type="term" value="C:plasma membrane"/>
    <property type="evidence" value="ECO:0007669"/>
    <property type="project" value="UniProtKB-SubCell"/>
</dbReference>
<evidence type="ECO:0000256" key="6">
    <source>
        <dbReference type="SAM" id="Phobius"/>
    </source>
</evidence>
<accession>A0AAJ2EV00</accession>
<evidence type="ECO:0000256" key="3">
    <source>
        <dbReference type="ARBA" id="ARBA00022692"/>
    </source>
</evidence>
<protein>
    <submittedName>
        <fullName evidence="7">Threonine/homoserine/homoserine lactone efflux protein</fullName>
    </submittedName>
</protein>
<organism evidence="7 8">
    <name type="scientific">Pseudomonas oryzihabitans</name>
    <dbReference type="NCBI Taxonomy" id="47885"/>
    <lineage>
        <taxon>Bacteria</taxon>
        <taxon>Pseudomonadati</taxon>
        <taxon>Pseudomonadota</taxon>
        <taxon>Gammaproteobacteria</taxon>
        <taxon>Pseudomonadales</taxon>
        <taxon>Pseudomonadaceae</taxon>
        <taxon>Pseudomonas</taxon>
    </lineage>
</organism>
<comment type="caution">
    <text evidence="7">The sequence shown here is derived from an EMBL/GenBank/DDBJ whole genome shotgun (WGS) entry which is preliminary data.</text>
</comment>
<dbReference type="AlphaFoldDB" id="A0AAJ2EV00"/>
<feature type="transmembrane region" description="Helical" evidence="6">
    <location>
        <begin position="104"/>
        <end position="126"/>
    </location>
</feature>
<feature type="transmembrane region" description="Helical" evidence="6">
    <location>
        <begin position="177"/>
        <end position="195"/>
    </location>
</feature>
<gene>
    <name evidence="7" type="ORF">QE440_000898</name>
</gene>
<proteinExistence type="predicted"/>
<feature type="transmembrane region" description="Helical" evidence="6">
    <location>
        <begin position="66"/>
        <end position="83"/>
    </location>
</feature>
<dbReference type="RefSeq" id="WP_309755780.1">
    <property type="nucleotide sequence ID" value="NZ_JAVJAF010000001.1"/>
</dbReference>
<feature type="transmembrane region" description="Helical" evidence="6">
    <location>
        <begin position="38"/>
        <end position="60"/>
    </location>
</feature>
<dbReference type="PANTHER" id="PTHR30086:SF20">
    <property type="entry name" value="ARGININE EXPORTER PROTEIN ARGO-RELATED"/>
    <property type="match status" value="1"/>
</dbReference>
<dbReference type="PANTHER" id="PTHR30086">
    <property type="entry name" value="ARGININE EXPORTER PROTEIN ARGO"/>
    <property type="match status" value="1"/>
</dbReference>
<reference evidence="7" key="1">
    <citation type="submission" date="2023-08" db="EMBL/GenBank/DDBJ databases">
        <title>Functional and genomic diversity of the sorghum phyllosphere microbiome.</title>
        <authorList>
            <person name="Shade A."/>
        </authorList>
    </citation>
    <scope>NUCLEOTIDE SEQUENCE</scope>
    <source>
        <strain evidence="7">SORGH_AS_0201</strain>
    </source>
</reference>
<keyword evidence="3 6" id="KW-0812">Transmembrane</keyword>